<dbReference type="AlphaFoldDB" id="A0A7L7YPD0"/>
<keyword evidence="5" id="KW-0520">NAD</keyword>
<feature type="transmembrane region" description="Helical" evidence="5">
    <location>
        <begin position="356"/>
        <end position="379"/>
    </location>
</feature>
<evidence type="ECO:0000259" key="7">
    <source>
        <dbReference type="Pfam" id="PF00361"/>
    </source>
</evidence>
<keyword evidence="5" id="KW-1278">Translocase</keyword>
<dbReference type="GO" id="GO:0050136">
    <property type="term" value="F:NADH dehydrogenase (quinone) (non-electrogenic) activity"/>
    <property type="evidence" value="ECO:0007669"/>
    <property type="project" value="UniProtKB-UniRule"/>
</dbReference>
<feature type="transmembrane region" description="Helical" evidence="5">
    <location>
        <begin position="260"/>
        <end position="282"/>
    </location>
</feature>
<evidence type="ECO:0000256" key="1">
    <source>
        <dbReference type="ARBA" id="ARBA00004127"/>
    </source>
</evidence>
<evidence type="ECO:0000256" key="3">
    <source>
        <dbReference type="ARBA" id="ARBA00022989"/>
    </source>
</evidence>
<dbReference type="GO" id="GO:0042773">
    <property type="term" value="P:ATP synthesis coupled electron transport"/>
    <property type="evidence" value="ECO:0007669"/>
    <property type="project" value="InterPro"/>
</dbReference>
<dbReference type="PRINTS" id="PR01437">
    <property type="entry name" value="NUOXDRDTASE4"/>
</dbReference>
<evidence type="ECO:0000256" key="5">
    <source>
        <dbReference type="HAMAP-Rule" id="MF_00445"/>
    </source>
</evidence>
<feature type="transmembrane region" description="Helical" evidence="5">
    <location>
        <begin position="391"/>
        <end position="411"/>
    </location>
</feature>
<feature type="transmembrane region" description="Helical" evidence="5">
    <location>
        <begin position="33"/>
        <end position="51"/>
    </location>
</feature>
<feature type="transmembrane region" description="Helical" evidence="5">
    <location>
        <begin position="432"/>
        <end position="451"/>
    </location>
</feature>
<keyword evidence="4 5" id="KW-0472">Membrane</keyword>
<dbReference type="InterPro" id="IPR003918">
    <property type="entry name" value="NADH_UbQ_OxRdtase"/>
</dbReference>
<dbReference type="EC" id="7.1.1.-" evidence="5"/>
<keyword evidence="3 5" id="KW-1133">Transmembrane helix</keyword>
<comment type="catalytic activity">
    <reaction evidence="5">
        <text>a quinone + NADH + 5 H(+)(in) = a quinol + NAD(+) + 4 H(+)(out)</text>
        <dbReference type="Rhea" id="RHEA:57888"/>
        <dbReference type="ChEBI" id="CHEBI:15378"/>
        <dbReference type="ChEBI" id="CHEBI:24646"/>
        <dbReference type="ChEBI" id="CHEBI:57540"/>
        <dbReference type="ChEBI" id="CHEBI:57945"/>
        <dbReference type="ChEBI" id="CHEBI:132124"/>
    </reaction>
</comment>
<evidence type="ECO:0000256" key="4">
    <source>
        <dbReference type="ARBA" id="ARBA00023136"/>
    </source>
</evidence>
<dbReference type="InterPro" id="IPR010096">
    <property type="entry name" value="NADH-Q_OxRdtase_suN/2"/>
</dbReference>
<dbReference type="NCBIfam" id="TIGR01770">
    <property type="entry name" value="NDH_I_N"/>
    <property type="match status" value="1"/>
</dbReference>
<dbReference type="GO" id="GO:0008137">
    <property type="term" value="F:NADH dehydrogenase (ubiquinone) activity"/>
    <property type="evidence" value="ECO:0007669"/>
    <property type="project" value="InterPro"/>
</dbReference>
<feature type="transmembrane region" description="Helical" evidence="5">
    <location>
        <begin position="6"/>
        <end position="26"/>
    </location>
</feature>
<dbReference type="GO" id="GO:0005886">
    <property type="term" value="C:plasma membrane"/>
    <property type="evidence" value="ECO:0007669"/>
    <property type="project" value="UniProtKB-SubCell"/>
</dbReference>
<feature type="transmembrane region" description="Helical" evidence="5">
    <location>
        <begin position="149"/>
        <end position="170"/>
    </location>
</feature>
<dbReference type="HAMAP" id="MF_00445">
    <property type="entry name" value="NDH1_NuoN_1"/>
    <property type="match status" value="1"/>
</dbReference>
<keyword evidence="5" id="KW-0874">Quinone</keyword>
<comment type="similarity">
    <text evidence="5">Belongs to the complex I subunit 2 family.</text>
</comment>
<keyword evidence="5" id="KW-0813">Transport</keyword>
<dbReference type="EMBL" id="CP061738">
    <property type="protein sequence ID" value="QOD37875.1"/>
    <property type="molecule type" value="Genomic_DNA"/>
</dbReference>
<accession>A0A7L7YPD0</accession>
<dbReference type="KEGG" id="wms:ID128_03325"/>
<dbReference type="Proteomes" id="UP000516514">
    <property type="component" value="Chromosome"/>
</dbReference>
<protein>
    <recommendedName>
        <fullName evidence="5">NADH-quinone oxidoreductase subunit N</fullName>
        <ecNumber evidence="5">7.1.1.-</ecNumber>
    </recommendedName>
    <alternativeName>
        <fullName evidence="5">NADH dehydrogenase I subunit N</fullName>
    </alternativeName>
    <alternativeName>
        <fullName evidence="5">NDH-1 subunit N</fullName>
    </alternativeName>
</protein>
<gene>
    <name evidence="5" type="primary">nuoN</name>
    <name evidence="8" type="ORF">ID128_03325</name>
</gene>
<feature type="domain" description="NADH:quinone oxidoreductase/Mrp antiporter transmembrane" evidence="7">
    <location>
        <begin position="114"/>
        <end position="406"/>
    </location>
</feature>
<proteinExistence type="inferred from homology"/>
<comment type="subunit">
    <text evidence="5">NDH-1 is composed of 14 different subunits. Subunits NuoA, H, J, K, L, M, N constitute the membrane sector of the complex.</text>
</comment>
<name>A0A7L7YPD0_9RICK</name>
<dbReference type="GO" id="GO:0012505">
    <property type="term" value="C:endomembrane system"/>
    <property type="evidence" value="ECO:0007669"/>
    <property type="project" value="UniProtKB-SubCell"/>
</dbReference>
<feature type="transmembrane region" description="Helical" evidence="5">
    <location>
        <begin position="190"/>
        <end position="212"/>
    </location>
</feature>
<evidence type="ECO:0000313" key="8">
    <source>
        <dbReference type="EMBL" id="QOD37875.1"/>
    </source>
</evidence>
<organism evidence="8 9">
    <name type="scientific">Candidatus Wolbachia massiliensis</name>
    <dbReference type="NCBI Taxonomy" id="1845000"/>
    <lineage>
        <taxon>Bacteria</taxon>
        <taxon>Pseudomonadati</taxon>
        <taxon>Pseudomonadota</taxon>
        <taxon>Alphaproteobacteria</taxon>
        <taxon>Rickettsiales</taxon>
        <taxon>Anaplasmataceae</taxon>
        <taxon>Wolbachieae</taxon>
        <taxon>Wolbachia</taxon>
    </lineage>
</organism>
<sequence>MNYIQILPEAFSIVSSLILLLLGIVLNRRTINLLALVCTVITLIILIFLTGNNEVFPFNALLKLNLYIRSAQGLILTAGILVLLLLNLSKYDYKYEFSILILFALFGMITLVSANNLISFYLAFELMSISLYVLASFNKDSAYSCEAGVKYFTLSALSSCIMLYGMSLLYGYTGLINFSEMSLFLQNHQVTYGIVFGLVFILIGLCFKLAIAPFHMWALDVYQGAPTIVTVFFSTVPKAALVTFLIRFFMDDELEDVEKYIQPVLLYVSALSVLISAFGALRQKNLKRLLAYSSIGHVGFIFASLSIFTRMGTDSSLIYLVIYIITSIGLFSYFIQIDDDDCNIANLSGIGKKHPVLAFHLSVLLLSMLGIPPLAGFFAKLFIFKSLIKSGFISMSLILVIASIISSYYYLNIIKAMYFDKASGNKIACSKGLFIITSLASLINIVLFIYVEDLYSLIHLVTKRL</sequence>
<keyword evidence="5" id="KW-1003">Cell membrane</keyword>
<keyword evidence="5" id="KW-0830">Ubiquinone</keyword>
<feature type="transmembrane region" description="Helical" evidence="5">
    <location>
        <begin position="118"/>
        <end position="137"/>
    </location>
</feature>
<keyword evidence="2 5" id="KW-0812">Transmembrane</keyword>
<evidence type="ECO:0000313" key="9">
    <source>
        <dbReference type="Proteomes" id="UP000516514"/>
    </source>
</evidence>
<comment type="subcellular location">
    <subcellularLocation>
        <location evidence="5">Cell membrane</location>
        <topology evidence="5">Multi-pass membrane protein</topology>
    </subcellularLocation>
    <subcellularLocation>
        <location evidence="1">Endomembrane system</location>
        <topology evidence="1">Multi-pass membrane protein</topology>
    </subcellularLocation>
    <subcellularLocation>
        <location evidence="6">Membrane</location>
        <topology evidence="6">Multi-pass membrane protein</topology>
    </subcellularLocation>
</comment>
<feature type="transmembrane region" description="Helical" evidence="5">
    <location>
        <begin position="289"/>
        <end position="311"/>
    </location>
</feature>
<feature type="transmembrane region" description="Helical" evidence="5">
    <location>
        <begin position="224"/>
        <end position="248"/>
    </location>
</feature>
<comment type="function">
    <text evidence="5">NDH-1 shuttles electrons from NADH, via FMN and iron-sulfur (Fe-S) centers, to quinones in the respiratory chain. The immediate electron acceptor for the enzyme in this species is believed to be ubiquinone. Couples the redox reaction to proton translocation (for every two electrons transferred, four hydrogen ions are translocated across the cytoplasmic membrane), and thus conserves the redox energy in a proton gradient.</text>
</comment>
<feature type="transmembrane region" description="Helical" evidence="5">
    <location>
        <begin position="71"/>
        <end position="88"/>
    </location>
</feature>
<dbReference type="GO" id="GO:0048038">
    <property type="term" value="F:quinone binding"/>
    <property type="evidence" value="ECO:0007669"/>
    <property type="project" value="UniProtKB-KW"/>
</dbReference>
<reference evidence="8 9" key="1">
    <citation type="submission" date="2020-09" db="EMBL/GenBank/DDBJ databases">
        <title>An Earliest Endosymbiont, Wolbachia massiliensis sp. nov., Strain PL13 From the Bed Bug (Cimex hemipterius), Type strain of a New supergroup T.</title>
        <authorList>
            <person name="Laidoudi Y."/>
            <person name="Levasseur A."/>
            <person name="Medkour H."/>
            <person name="Maaloum M."/>
            <person name="BenKhedher M."/>
            <person name="Sambou M."/>
            <person name="Bassene H."/>
            <person name="Davoust B."/>
            <person name="Fenollar F."/>
            <person name="Raoult D."/>
            <person name="Mediannikov O."/>
        </authorList>
    </citation>
    <scope>NUCLEOTIDE SEQUENCE [LARGE SCALE GENOMIC DNA]</scope>
    <source>
        <strain evidence="8 9">PL13</strain>
    </source>
</reference>
<dbReference type="Pfam" id="PF00361">
    <property type="entry name" value="Proton_antipo_M"/>
    <property type="match status" value="1"/>
</dbReference>
<keyword evidence="9" id="KW-1185">Reference proteome</keyword>
<feature type="transmembrane region" description="Helical" evidence="5">
    <location>
        <begin position="95"/>
        <end position="112"/>
    </location>
</feature>
<dbReference type="RefSeq" id="WP_191110705.1">
    <property type="nucleotide sequence ID" value="NZ_CP061738.1"/>
</dbReference>
<evidence type="ECO:0000256" key="2">
    <source>
        <dbReference type="ARBA" id="ARBA00022692"/>
    </source>
</evidence>
<dbReference type="PANTHER" id="PTHR22773">
    <property type="entry name" value="NADH DEHYDROGENASE"/>
    <property type="match status" value="1"/>
</dbReference>
<dbReference type="InterPro" id="IPR001750">
    <property type="entry name" value="ND/Mrp_TM"/>
</dbReference>
<evidence type="ECO:0000256" key="6">
    <source>
        <dbReference type="RuleBase" id="RU000320"/>
    </source>
</evidence>
<feature type="transmembrane region" description="Helical" evidence="5">
    <location>
        <begin position="317"/>
        <end position="335"/>
    </location>
</feature>